<sequence>MTTRLPSRLVTYVYKHGSNNMSIDIPIPIPEYTDVDEYIAKLMGSGCFEFFNEDELRKSLTEFINEEQEKIEDEFDDQIIRNALIENQIDLSARTDCCQMSYNFSLESEPEAELFADRFSYVMRTSPSSELAVLMTRKLEINKEMYSLIRARNWEVDQLTMECEAILRSSANANMHPHKLSKVNEKLRNVHNSYACQIEALCEKHRKDYRNLVDILYEGGTIMNTGKRGVEIEEASEAWMNNPRLDYI</sequence>
<dbReference type="WBParaSite" id="Hba_18835">
    <property type="protein sequence ID" value="Hba_18835"/>
    <property type="gene ID" value="Hba_18835"/>
</dbReference>
<dbReference type="GO" id="GO:0005737">
    <property type="term" value="C:cytoplasm"/>
    <property type="evidence" value="ECO:0007669"/>
    <property type="project" value="TreeGrafter"/>
</dbReference>
<reference evidence="2" key="1">
    <citation type="submission" date="2016-11" db="UniProtKB">
        <authorList>
            <consortium name="WormBaseParasite"/>
        </authorList>
    </citation>
    <scope>IDENTIFICATION</scope>
</reference>
<dbReference type="Pfam" id="PF10154">
    <property type="entry name" value="Fy-3"/>
    <property type="match status" value="1"/>
</dbReference>
<dbReference type="AlphaFoldDB" id="A0A1I7XMW3"/>
<evidence type="ECO:0000313" key="2">
    <source>
        <dbReference type="WBParaSite" id="Hba_18835"/>
    </source>
</evidence>
<protein>
    <submittedName>
        <fullName evidence="2">Vps54_N domain-containing protein</fullName>
    </submittedName>
</protein>
<dbReference type="PANTHER" id="PTHR16525:SF0">
    <property type="entry name" value="PROTEIN C12ORF4"/>
    <property type="match status" value="1"/>
</dbReference>
<name>A0A1I7XMW3_HETBA</name>
<proteinExistence type="predicted"/>
<organism evidence="1 2">
    <name type="scientific">Heterorhabditis bacteriophora</name>
    <name type="common">Entomopathogenic nematode worm</name>
    <dbReference type="NCBI Taxonomy" id="37862"/>
    <lineage>
        <taxon>Eukaryota</taxon>
        <taxon>Metazoa</taxon>
        <taxon>Ecdysozoa</taxon>
        <taxon>Nematoda</taxon>
        <taxon>Chromadorea</taxon>
        <taxon>Rhabditida</taxon>
        <taxon>Rhabditina</taxon>
        <taxon>Rhabditomorpha</taxon>
        <taxon>Strongyloidea</taxon>
        <taxon>Heterorhabditidae</taxon>
        <taxon>Heterorhabditis</taxon>
    </lineage>
</organism>
<dbReference type="Proteomes" id="UP000095283">
    <property type="component" value="Unplaced"/>
</dbReference>
<evidence type="ECO:0000313" key="1">
    <source>
        <dbReference type="Proteomes" id="UP000095283"/>
    </source>
</evidence>
<keyword evidence="1" id="KW-1185">Reference proteome</keyword>
<dbReference type="InterPro" id="IPR019311">
    <property type="entry name" value="Fy-3"/>
</dbReference>
<accession>A0A1I7XMW3</accession>
<dbReference type="PANTHER" id="PTHR16525">
    <property type="entry name" value="PROTEIN C12ORF4"/>
    <property type="match status" value="1"/>
</dbReference>